<accession>A0ABZ0HKQ1</accession>
<sequence>MRNHLRQNFNELQGDFKHFGEEELLNFFKAVFEGLVEKEKPGIVSLSEMELALLYDEVYLSSGDENLLDVDTLQFFSFERATVMASENTKLLDDPRVMIPVVNSDVCSGAHIAPPINQFPLLLFSTIRCNTRRKLTQMSWASLFSFVKP</sequence>
<proteinExistence type="predicted"/>
<organism evidence="1 2">
    <name type="scientific">Tritonibacter scottomollicae</name>
    <name type="common">Epibacterium scottomollicae</name>
    <dbReference type="NCBI Taxonomy" id="483013"/>
    <lineage>
        <taxon>Bacteria</taxon>
        <taxon>Pseudomonadati</taxon>
        <taxon>Pseudomonadota</taxon>
        <taxon>Alphaproteobacteria</taxon>
        <taxon>Rhodobacterales</taxon>
        <taxon>Paracoccaceae</taxon>
        <taxon>Tritonibacter</taxon>
    </lineage>
</organism>
<name>A0ABZ0HKQ1_TRISK</name>
<gene>
    <name evidence="1" type="ORF">R1T40_21965</name>
</gene>
<dbReference type="RefSeq" id="WP_317387099.1">
    <property type="nucleotide sequence ID" value="NZ_CP136707.1"/>
</dbReference>
<keyword evidence="2" id="KW-1185">Reference proteome</keyword>
<geneLocation type="plasmid" evidence="1 2">
    <name>unnamed4</name>
</geneLocation>
<protein>
    <submittedName>
        <fullName evidence="1">Uncharacterized protein</fullName>
    </submittedName>
</protein>
<evidence type="ECO:0000313" key="2">
    <source>
        <dbReference type="Proteomes" id="UP001302666"/>
    </source>
</evidence>
<dbReference type="EMBL" id="CP136707">
    <property type="protein sequence ID" value="WOI35410.1"/>
    <property type="molecule type" value="Genomic_DNA"/>
</dbReference>
<reference evidence="1 2" key="1">
    <citation type="submission" date="2023-10" db="EMBL/GenBank/DDBJ databases">
        <title>Eight complete genome sequences of bacteria isolated from laboratory stock of Giant Kelp gametophytes.</title>
        <authorList>
            <person name="Tolentino B."/>
            <person name="Nuzhdin S."/>
        </authorList>
    </citation>
    <scope>NUCLEOTIDE SEQUENCE [LARGE SCALE GENOMIC DNA]</scope>
    <source>
        <strain evidence="1 2">LC.270.F.C4</strain>
        <plasmid evidence="1 2">unnamed4</plasmid>
    </source>
</reference>
<dbReference type="Proteomes" id="UP001302666">
    <property type="component" value="Plasmid unnamed4"/>
</dbReference>
<evidence type="ECO:0000313" key="1">
    <source>
        <dbReference type="EMBL" id="WOI35410.1"/>
    </source>
</evidence>
<keyword evidence="1" id="KW-0614">Plasmid</keyword>